<sequence>MKMEIKAKQRLIGALVLLAIVAIFLPLLFHNPRPSTGLTMTTTIPPAPDKPVVQLQLSPSAPPPVETPLPQTNTVDLTPKQPIVQPSLPPVMPVPQPKKVVKVNKPHSLESLLSKTPTAWIIQVASFVNPDYAKHLLQQLRAKGFDAYLQESHEGKVITRVFIGPEINRDKINKIQKELKQQMRLNGVIKKYYPVIPAKAERFRE</sequence>
<dbReference type="InterPro" id="IPR036680">
    <property type="entry name" value="SPOR-like_sf"/>
</dbReference>
<proteinExistence type="predicted"/>
<evidence type="ECO:0000259" key="1">
    <source>
        <dbReference type="PROSITE" id="PS51724"/>
    </source>
</evidence>
<protein>
    <submittedName>
        <fullName evidence="2">Cell division related protein</fullName>
    </submittedName>
</protein>
<gene>
    <name evidence="2" type="primary">dedD</name>
    <name evidence="2" type="ordered locus">CBUD_0959</name>
</gene>
<evidence type="ECO:0000313" key="2">
    <source>
        <dbReference type="EMBL" id="ABS76657.2"/>
    </source>
</evidence>
<dbReference type="PANTHER" id="PTHR38687">
    <property type="entry name" value="CELL DIVISION PROTEIN DEDD-RELATED"/>
    <property type="match status" value="1"/>
</dbReference>
<feature type="domain" description="SPOR" evidence="1">
    <location>
        <begin position="114"/>
        <end position="192"/>
    </location>
</feature>
<dbReference type="PANTHER" id="PTHR38687:SF1">
    <property type="entry name" value="CELL DIVISION PROTEIN DEDD"/>
    <property type="match status" value="1"/>
</dbReference>
<dbReference type="HOGENOM" id="CLU_068683_2_1_6"/>
<accession>A9KFZ8</accession>
<dbReference type="GO" id="GO:0032153">
    <property type="term" value="C:cell division site"/>
    <property type="evidence" value="ECO:0007669"/>
    <property type="project" value="TreeGrafter"/>
</dbReference>
<evidence type="ECO:0000313" key="3">
    <source>
        <dbReference type="Proteomes" id="UP000008555"/>
    </source>
</evidence>
<dbReference type="GO" id="GO:0030428">
    <property type="term" value="C:cell septum"/>
    <property type="evidence" value="ECO:0007669"/>
    <property type="project" value="TreeGrafter"/>
</dbReference>
<dbReference type="InterPro" id="IPR052521">
    <property type="entry name" value="Cell_div_SPOR-domain"/>
</dbReference>
<keyword evidence="2" id="KW-0132">Cell division</keyword>
<dbReference type="Proteomes" id="UP000008555">
    <property type="component" value="Chromosome"/>
</dbReference>
<organism evidence="2 3">
    <name type="scientific">Coxiella burnetii (strain Dugway 5J108-111)</name>
    <dbReference type="NCBI Taxonomy" id="434922"/>
    <lineage>
        <taxon>Bacteria</taxon>
        <taxon>Pseudomonadati</taxon>
        <taxon>Pseudomonadota</taxon>
        <taxon>Gammaproteobacteria</taxon>
        <taxon>Legionellales</taxon>
        <taxon>Coxiellaceae</taxon>
        <taxon>Coxiella</taxon>
    </lineage>
</organism>
<name>A9KFZ8_COXBN</name>
<dbReference type="EMBL" id="CP000733">
    <property type="protein sequence ID" value="ABS76657.2"/>
    <property type="molecule type" value="Genomic_DNA"/>
</dbReference>
<dbReference type="KEGG" id="cbd:CBUD_0959"/>
<dbReference type="GO" id="GO:0032506">
    <property type="term" value="P:cytokinetic process"/>
    <property type="evidence" value="ECO:0007669"/>
    <property type="project" value="TreeGrafter"/>
</dbReference>
<dbReference type="SUPFAM" id="SSF110997">
    <property type="entry name" value="Sporulation related repeat"/>
    <property type="match status" value="1"/>
</dbReference>
<dbReference type="PROSITE" id="PS51724">
    <property type="entry name" value="SPOR"/>
    <property type="match status" value="1"/>
</dbReference>
<keyword evidence="2" id="KW-0131">Cell cycle</keyword>
<dbReference type="InterPro" id="IPR007730">
    <property type="entry name" value="SPOR-like_dom"/>
</dbReference>
<dbReference type="GO" id="GO:0042834">
    <property type="term" value="F:peptidoglycan binding"/>
    <property type="evidence" value="ECO:0007669"/>
    <property type="project" value="InterPro"/>
</dbReference>
<dbReference type="AlphaFoldDB" id="A9KFZ8"/>
<dbReference type="RefSeq" id="WP_011996851.1">
    <property type="nucleotide sequence ID" value="NC_009727.1"/>
</dbReference>
<dbReference type="Pfam" id="PF05036">
    <property type="entry name" value="SPOR"/>
    <property type="match status" value="1"/>
</dbReference>
<reference evidence="2 3" key="1">
    <citation type="journal article" date="2009" name="Infect. Immun.">
        <title>Comparative genomics reveal extensive transposon-mediated genomic plasticity and diversity among potential effector proteins within the genus Coxiella.</title>
        <authorList>
            <person name="Beare P.A."/>
            <person name="Unsworth N."/>
            <person name="Andoh M."/>
            <person name="Voth D.E."/>
            <person name="Omsland A."/>
            <person name="Gilk S.D."/>
            <person name="Williams K.P."/>
            <person name="Sobral B.W."/>
            <person name="Kupko J.J.III."/>
            <person name="Porcella S.F."/>
            <person name="Samuel J.E."/>
            <person name="Heinzen R.A."/>
        </authorList>
    </citation>
    <scope>NUCLEOTIDE SEQUENCE [LARGE SCALE GENOMIC DNA]</scope>
    <source>
        <strain evidence="2 3">Dugway 5J108-111</strain>
    </source>
</reference>
<dbReference type="Gene3D" id="3.30.70.1070">
    <property type="entry name" value="Sporulation related repeat"/>
    <property type="match status" value="1"/>
</dbReference>